<dbReference type="InterPro" id="IPR050553">
    <property type="entry name" value="Thioredoxin_ResA/DsbE_sf"/>
</dbReference>
<accession>A0A6V8NAB1</accession>
<dbReference type="PANTHER" id="PTHR42852">
    <property type="entry name" value="THIOL:DISULFIDE INTERCHANGE PROTEIN DSBE"/>
    <property type="match status" value="1"/>
</dbReference>
<dbReference type="PANTHER" id="PTHR42852:SF17">
    <property type="entry name" value="THIOREDOXIN-LIKE PROTEIN HI_1115"/>
    <property type="match status" value="1"/>
</dbReference>
<sequence>MRPDGTGRRWLLLVVLALCAAFLGGCQKDQTWKLGTPAPQITLFDKQDAPVKLSGYRGDVVVLRFWSSGCKDCVAGMPALDRYAQKYRSRGMTVLAVNMGESREVVQKFVGTMNLRYPVLRDPELIAAKKYHVTSVPTTFFIDRKGAARLMVPGEVSQQVFEKAVDALL</sequence>
<keyword evidence="3" id="KW-1185">Reference proteome</keyword>
<evidence type="ECO:0000259" key="1">
    <source>
        <dbReference type="PROSITE" id="PS51352"/>
    </source>
</evidence>
<dbReference type="CDD" id="cd02966">
    <property type="entry name" value="TlpA_like_family"/>
    <property type="match status" value="1"/>
</dbReference>
<dbReference type="Proteomes" id="UP000587586">
    <property type="component" value="Unassembled WGS sequence"/>
</dbReference>
<dbReference type="SUPFAM" id="SSF52833">
    <property type="entry name" value="Thioredoxin-like"/>
    <property type="match status" value="1"/>
</dbReference>
<reference evidence="3" key="1">
    <citation type="submission" date="2020-06" db="EMBL/GenBank/DDBJ databases">
        <title>Draft genomic sequecing of Geomonas sp. Red745.</title>
        <authorList>
            <person name="Itoh H."/>
            <person name="Xu Z.X."/>
            <person name="Ushijima N."/>
            <person name="Masuda Y."/>
            <person name="Shiratori Y."/>
            <person name="Senoo K."/>
        </authorList>
    </citation>
    <scope>NUCLEOTIDE SEQUENCE [LARGE SCALE GENOMIC DNA]</scope>
    <source>
        <strain evidence="3">Red745</strain>
    </source>
</reference>
<dbReference type="GO" id="GO:0016209">
    <property type="term" value="F:antioxidant activity"/>
    <property type="evidence" value="ECO:0007669"/>
    <property type="project" value="InterPro"/>
</dbReference>
<dbReference type="InterPro" id="IPR013766">
    <property type="entry name" value="Thioredoxin_domain"/>
</dbReference>
<dbReference type="PROSITE" id="PS51352">
    <property type="entry name" value="THIOREDOXIN_2"/>
    <property type="match status" value="1"/>
</dbReference>
<dbReference type="AlphaFoldDB" id="A0A6V8NAB1"/>
<protein>
    <submittedName>
        <fullName evidence="2">Thioredoxin</fullName>
    </submittedName>
</protein>
<dbReference type="EMBL" id="BLXZ01000006">
    <property type="protein sequence ID" value="GFO69441.1"/>
    <property type="molecule type" value="Genomic_DNA"/>
</dbReference>
<comment type="caution">
    <text evidence="2">The sequence shown here is derived from an EMBL/GenBank/DDBJ whole genome shotgun (WGS) entry which is preliminary data.</text>
</comment>
<gene>
    <name evidence="2" type="ORF">GMLC_30200</name>
</gene>
<dbReference type="GO" id="GO:0016491">
    <property type="term" value="F:oxidoreductase activity"/>
    <property type="evidence" value="ECO:0007669"/>
    <property type="project" value="InterPro"/>
</dbReference>
<dbReference type="Pfam" id="PF00578">
    <property type="entry name" value="AhpC-TSA"/>
    <property type="match status" value="1"/>
</dbReference>
<dbReference type="PROSITE" id="PS51257">
    <property type="entry name" value="PROKAR_LIPOPROTEIN"/>
    <property type="match status" value="1"/>
</dbReference>
<proteinExistence type="predicted"/>
<organism evidence="2 3">
    <name type="scientific">Geomonas limicola</name>
    <dbReference type="NCBI Taxonomy" id="2740186"/>
    <lineage>
        <taxon>Bacteria</taxon>
        <taxon>Pseudomonadati</taxon>
        <taxon>Thermodesulfobacteriota</taxon>
        <taxon>Desulfuromonadia</taxon>
        <taxon>Geobacterales</taxon>
        <taxon>Geobacteraceae</taxon>
        <taxon>Geomonas</taxon>
    </lineage>
</organism>
<feature type="domain" description="Thioredoxin" evidence="1">
    <location>
        <begin position="32"/>
        <end position="169"/>
    </location>
</feature>
<dbReference type="InterPro" id="IPR000866">
    <property type="entry name" value="AhpC/TSA"/>
</dbReference>
<evidence type="ECO:0000313" key="3">
    <source>
        <dbReference type="Proteomes" id="UP000587586"/>
    </source>
</evidence>
<dbReference type="Gene3D" id="3.40.30.10">
    <property type="entry name" value="Glutaredoxin"/>
    <property type="match status" value="1"/>
</dbReference>
<evidence type="ECO:0000313" key="2">
    <source>
        <dbReference type="EMBL" id="GFO69441.1"/>
    </source>
</evidence>
<name>A0A6V8NAB1_9BACT</name>
<dbReference type="RefSeq" id="WP_183362025.1">
    <property type="nucleotide sequence ID" value="NZ_BLXZ01000006.1"/>
</dbReference>
<dbReference type="InterPro" id="IPR036249">
    <property type="entry name" value="Thioredoxin-like_sf"/>
</dbReference>